<feature type="chain" id="PRO_5045680381" evidence="1">
    <location>
        <begin position="23"/>
        <end position="248"/>
    </location>
</feature>
<name>A0ABS9KGS0_9BACT</name>
<evidence type="ECO:0000256" key="1">
    <source>
        <dbReference type="SAM" id="SignalP"/>
    </source>
</evidence>
<dbReference type="EMBL" id="JAKLWS010000024">
    <property type="protein sequence ID" value="MCG2590041.1"/>
    <property type="molecule type" value="Genomic_DNA"/>
</dbReference>
<dbReference type="Proteomes" id="UP001165366">
    <property type="component" value="Unassembled WGS sequence"/>
</dbReference>
<accession>A0ABS9KGS0</accession>
<feature type="signal peptide" evidence="1">
    <location>
        <begin position="1"/>
        <end position="22"/>
    </location>
</feature>
<dbReference type="InterPro" id="IPR036866">
    <property type="entry name" value="RibonucZ/Hydroxyglut_hydro"/>
</dbReference>
<dbReference type="Pfam" id="PF13483">
    <property type="entry name" value="Lactamase_B_3"/>
    <property type="match status" value="1"/>
</dbReference>
<evidence type="ECO:0000313" key="3">
    <source>
        <dbReference type="Proteomes" id="UP001165366"/>
    </source>
</evidence>
<dbReference type="SUPFAM" id="SSF56281">
    <property type="entry name" value="Metallo-hydrolase/oxidoreductase"/>
    <property type="match status" value="1"/>
</dbReference>
<keyword evidence="1" id="KW-0732">Signal</keyword>
<protein>
    <submittedName>
        <fullName evidence="2">MBL fold metallo-hydrolase</fullName>
    </submittedName>
</protein>
<comment type="caution">
    <text evidence="2">The sequence shown here is derived from an EMBL/GenBank/DDBJ whole genome shotgun (WGS) entry which is preliminary data.</text>
</comment>
<dbReference type="Gene3D" id="3.60.15.10">
    <property type="entry name" value="Ribonuclease Z/Hydroxyacylglutathione hydrolase-like"/>
    <property type="match status" value="1"/>
</dbReference>
<dbReference type="RefSeq" id="WP_237855398.1">
    <property type="nucleotide sequence ID" value="NZ_JAKLWS010000024.1"/>
</dbReference>
<reference evidence="2" key="1">
    <citation type="submission" date="2022-01" db="EMBL/GenBank/DDBJ databases">
        <authorList>
            <person name="Wang Y."/>
        </authorList>
    </citation>
    <scope>NUCLEOTIDE SEQUENCE</scope>
    <source>
        <strain evidence="2">WB101</strain>
    </source>
</reference>
<dbReference type="InterPro" id="IPR050114">
    <property type="entry name" value="UPF0173_UPF0282_UlaG_hydrolase"/>
</dbReference>
<evidence type="ECO:0000313" key="2">
    <source>
        <dbReference type="EMBL" id="MCG2590041.1"/>
    </source>
</evidence>
<gene>
    <name evidence="2" type="ORF">L6773_15795</name>
</gene>
<dbReference type="PANTHER" id="PTHR43546:SF3">
    <property type="entry name" value="UPF0173 METAL-DEPENDENT HYDROLASE MJ1163"/>
    <property type="match status" value="1"/>
</dbReference>
<proteinExistence type="predicted"/>
<reference evidence="2" key="2">
    <citation type="submission" date="2024-05" db="EMBL/GenBank/DDBJ databases">
        <title>Rhodohalobacter halophilus gen. nov., sp. nov., a moderately halophilic member of the family Balneolaceae.</title>
        <authorList>
            <person name="Xia J."/>
        </authorList>
    </citation>
    <scope>NUCLEOTIDE SEQUENCE</scope>
    <source>
        <strain evidence="2">WB101</strain>
    </source>
</reference>
<keyword evidence="3" id="KW-1185">Reference proteome</keyword>
<sequence length="248" mass="27517">MKNLLLTSFLLSVALLSNSVQAQNNDTYSTVQGDLTVHPINHGSVAFTFDEITIFVDPFGGADLYSEFGAPDIIFITDIHGDHLNPETLTELDTENTTFVVPMAVAEQLNVTHEKIVVIQNGNSTEVTGIPVSAIPMYNLPENDPESRHPKGRGNGYVIDFGGEIVYISGDTEDIPEMRALEGIDIAFVCMNLPYTMDINQAADAVIEFQPEVVYPYHHRGQDIEEFKNLVDAADVDVRVKLRDWYPE</sequence>
<organism evidence="2 3">
    <name type="scientific">Rhodohalobacter sulfatireducens</name>
    <dbReference type="NCBI Taxonomy" id="2911366"/>
    <lineage>
        <taxon>Bacteria</taxon>
        <taxon>Pseudomonadati</taxon>
        <taxon>Balneolota</taxon>
        <taxon>Balneolia</taxon>
        <taxon>Balneolales</taxon>
        <taxon>Balneolaceae</taxon>
        <taxon>Rhodohalobacter</taxon>
    </lineage>
</organism>
<dbReference type="PANTHER" id="PTHR43546">
    <property type="entry name" value="UPF0173 METAL-DEPENDENT HYDROLASE MJ1163-RELATED"/>
    <property type="match status" value="1"/>
</dbReference>